<dbReference type="InterPro" id="IPR005762">
    <property type="entry name" value="MurD"/>
</dbReference>
<feature type="binding site" evidence="17">
    <location>
        <begin position="124"/>
        <end position="130"/>
    </location>
    <ligand>
        <name>ATP</name>
        <dbReference type="ChEBI" id="CHEBI:30616"/>
    </ligand>
</feature>
<dbReference type="GO" id="GO:0008764">
    <property type="term" value="F:UDP-N-acetylmuramoylalanine-D-glutamate ligase activity"/>
    <property type="evidence" value="ECO:0007669"/>
    <property type="project" value="UniProtKB-UniRule"/>
</dbReference>
<feature type="domain" description="Mur ligase central" evidence="20">
    <location>
        <begin position="122"/>
        <end position="298"/>
    </location>
</feature>
<evidence type="ECO:0000259" key="20">
    <source>
        <dbReference type="Pfam" id="PF08245"/>
    </source>
</evidence>
<evidence type="ECO:0000313" key="22">
    <source>
        <dbReference type="Proteomes" id="UP000016860"/>
    </source>
</evidence>
<dbReference type="PANTHER" id="PTHR43692:SF1">
    <property type="entry name" value="UDP-N-ACETYLMURAMOYLALANINE--D-GLUTAMATE LIGASE"/>
    <property type="match status" value="1"/>
</dbReference>
<feature type="domain" description="Mur ligase C-terminal" evidence="19">
    <location>
        <begin position="320"/>
        <end position="440"/>
    </location>
</feature>
<dbReference type="GO" id="GO:0005524">
    <property type="term" value="F:ATP binding"/>
    <property type="evidence" value="ECO:0007669"/>
    <property type="project" value="UniProtKB-UniRule"/>
</dbReference>
<reference evidence="21 22" key="1">
    <citation type="journal article" date="2013" name="Genome Announc.">
        <title>Draft Genome Sequence of the Cellulolytic Bacterium Clostridium papyrosolvens C7 (ATCC 700395).</title>
        <authorList>
            <person name="Zepeda V."/>
            <person name="Dassa B."/>
            <person name="Borovok I."/>
            <person name="Lamed R."/>
            <person name="Bayer E.A."/>
            <person name="Cate J.H."/>
        </authorList>
    </citation>
    <scope>NUCLEOTIDE SEQUENCE [LARGE SCALE GENOMIC DNA]</scope>
    <source>
        <strain evidence="21 22">C7</strain>
    </source>
</reference>
<keyword evidence="11 17" id="KW-0133">Cell shape</keyword>
<protein>
    <recommendedName>
        <fullName evidence="6 17">UDP-N-acetylmuramoylalanine--D-glutamate ligase</fullName>
        <ecNumber evidence="5 17">6.3.2.9</ecNumber>
    </recommendedName>
    <alternativeName>
        <fullName evidence="15 17">D-glutamic acid-adding enzyme</fullName>
    </alternativeName>
    <alternativeName>
        <fullName evidence="14 17">UDP-N-acetylmuramoyl-L-alanyl-D-glutamate synthetase</fullName>
    </alternativeName>
</protein>
<dbReference type="GO" id="GO:0009252">
    <property type="term" value="P:peptidoglycan biosynthetic process"/>
    <property type="evidence" value="ECO:0007669"/>
    <property type="project" value="UniProtKB-UniRule"/>
</dbReference>
<dbReference type="OrthoDB" id="9809796at2"/>
<evidence type="ECO:0000256" key="3">
    <source>
        <dbReference type="ARBA" id="ARBA00004752"/>
    </source>
</evidence>
<organism evidence="21 22">
    <name type="scientific">Ruminiclostridium papyrosolvens C7</name>
    <dbReference type="NCBI Taxonomy" id="1330534"/>
    <lineage>
        <taxon>Bacteria</taxon>
        <taxon>Bacillati</taxon>
        <taxon>Bacillota</taxon>
        <taxon>Clostridia</taxon>
        <taxon>Eubacteriales</taxon>
        <taxon>Oscillospiraceae</taxon>
        <taxon>Ruminiclostridium</taxon>
    </lineage>
</organism>
<comment type="pathway">
    <text evidence="3 17 18">Cell wall biogenesis; peptidoglycan biosynthesis.</text>
</comment>
<evidence type="ECO:0000256" key="8">
    <source>
        <dbReference type="ARBA" id="ARBA00022598"/>
    </source>
</evidence>
<comment type="function">
    <text evidence="1 17 18">Cell wall formation. Catalyzes the addition of glutamate to the nucleotide precursor UDP-N-acetylmuramoyl-L-alanine (UMA).</text>
</comment>
<dbReference type="UniPathway" id="UPA00219"/>
<keyword evidence="12 17" id="KW-0573">Peptidoglycan synthesis</keyword>
<dbReference type="Pfam" id="PF02875">
    <property type="entry name" value="Mur_ligase_C"/>
    <property type="match status" value="1"/>
</dbReference>
<evidence type="ECO:0000256" key="2">
    <source>
        <dbReference type="ARBA" id="ARBA00004496"/>
    </source>
</evidence>
<dbReference type="AlphaFoldDB" id="U4R4P5"/>
<dbReference type="Gene3D" id="3.40.1190.10">
    <property type="entry name" value="Mur-like, catalytic domain"/>
    <property type="match status" value="1"/>
</dbReference>
<keyword evidence="17 18" id="KW-0131">Cell cycle</keyword>
<evidence type="ECO:0000256" key="4">
    <source>
        <dbReference type="ARBA" id="ARBA00010416"/>
    </source>
</evidence>
<evidence type="ECO:0000256" key="9">
    <source>
        <dbReference type="ARBA" id="ARBA00022741"/>
    </source>
</evidence>
<comment type="caution">
    <text evidence="21">The sequence shown here is derived from an EMBL/GenBank/DDBJ whole genome shotgun (WGS) entry which is preliminary data.</text>
</comment>
<evidence type="ECO:0000256" key="15">
    <source>
        <dbReference type="ARBA" id="ARBA00032324"/>
    </source>
</evidence>
<evidence type="ECO:0000313" key="21">
    <source>
        <dbReference type="EMBL" id="EPR13358.1"/>
    </source>
</evidence>
<dbReference type="Proteomes" id="UP000016860">
    <property type="component" value="Unassembled WGS sequence"/>
</dbReference>
<sequence length="465" mass="52113">MNNKLEQFKKDVKNKKVAVMGIGISNIPLIKYLVNFGVDVTAFDKSSEEKLTDAFNELKGLPVKYSIGPDYLTKLNGFDLIFRTPGMRPDLPELVQAMENGAELTSEMEVFFKLCPAQVFAVTGSDGKTTTTTLIYKILSEEGYNCWLGGNIGTPLLSKIDDVAETDKVVLELSSFQLMTIKDCPSVAVVTNITPNHLDVHKSLQEYIEAKKNIFINQNQNDKLILNYDNEITKSFNYEARGEYVYFSRLNDLNEGVVYQDGKIMVKRGNSSTEIIEGEKIKIPGVHNIENYMAATAATIDYVKPETIAKIATTFNGVEHRIELVRELNGVKFYNSSIDSSPSRTIAALKTFKNKVILIAGGKDKGIPYDSIGEIIAEKVKCLLLIGATASRIEEAYKNYLQQRDMENEIKIIHCDSYEEVVKKSYEQAKSGDCIILSPASTSFDMFKNFEHRGNVFKELVNKLK</sequence>
<keyword evidence="7 17" id="KW-0963">Cytoplasm</keyword>
<name>U4R4P5_9FIRM</name>
<evidence type="ECO:0000256" key="11">
    <source>
        <dbReference type="ARBA" id="ARBA00022960"/>
    </source>
</evidence>
<dbReference type="Gene3D" id="3.40.50.720">
    <property type="entry name" value="NAD(P)-binding Rossmann-like Domain"/>
    <property type="match status" value="1"/>
</dbReference>
<evidence type="ECO:0000256" key="7">
    <source>
        <dbReference type="ARBA" id="ARBA00022490"/>
    </source>
</evidence>
<dbReference type="PANTHER" id="PTHR43692">
    <property type="entry name" value="UDP-N-ACETYLMURAMOYLALANINE--D-GLUTAMATE LIGASE"/>
    <property type="match status" value="1"/>
</dbReference>
<dbReference type="GO" id="GO:0051301">
    <property type="term" value="P:cell division"/>
    <property type="evidence" value="ECO:0007669"/>
    <property type="project" value="UniProtKB-KW"/>
</dbReference>
<comment type="subcellular location">
    <subcellularLocation>
        <location evidence="2 17 18">Cytoplasm</location>
    </subcellularLocation>
</comment>
<keyword evidence="13 17" id="KW-0961">Cell wall biogenesis/degradation</keyword>
<evidence type="ECO:0000256" key="5">
    <source>
        <dbReference type="ARBA" id="ARBA00012212"/>
    </source>
</evidence>
<dbReference type="HAMAP" id="MF_00639">
    <property type="entry name" value="MurD"/>
    <property type="match status" value="1"/>
</dbReference>
<dbReference type="InterPro" id="IPR013221">
    <property type="entry name" value="Mur_ligase_cen"/>
</dbReference>
<gene>
    <name evidence="17 21" type="primary">murD</name>
    <name evidence="21" type="ORF">L323_05665</name>
</gene>
<evidence type="ECO:0000256" key="17">
    <source>
        <dbReference type="HAMAP-Rule" id="MF_00639"/>
    </source>
</evidence>
<evidence type="ECO:0000256" key="16">
    <source>
        <dbReference type="ARBA" id="ARBA00047632"/>
    </source>
</evidence>
<evidence type="ECO:0000256" key="12">
    <source>
        <dbReference type="ARBA" id="ARBA00022984"/>
    </source>
</evidence>
<evidence type="ECO:0000256" key="14">
    <source>
        <dbReference type="ARBA" id="ARBA00030398"/>
    </source>
</evidence>
<keyword evidence="17 18" id="KW-0132">Cell division</keyword>
<dbReference type="Gene3D" id="3.90.190.20">
    <property type="entry name" value="Mur ligase, C-terminal domain"/>
    <property type="match status" value="1"/>
</dbReference>
<dbReference type="SUPFAM" id="SSF53244">
    <property type="entry name" value="MurD-like peptide ligases, peptide-binding domain"/>
    <property type="match status" value="1"/>
</dbReference>
<dbReference type="GO" id="GO:0071555">
    <property type="term" value="P:cell wall organization"/>
    <property type="evidence" value="ECO:0007669"/>
    <property type="project" value="UniProtKB-KW"/>
</dbReference>
<dbReference type="GO" id="GO:0008360">
    <property type="term" value="P:regulation of cell shape"/>
    <property type="evidence" value="ECO:0007669"/>
    <property type="project" value="UniProtKB-KW"/>
</dbReference>
<dbReference type="PATRIC" id="fig|1330534.3.peg.1130"/>
<evidence type="ECO:0000256" key="18">
    <source>
        <dbReference type="RuleBase" id="RU003664"/>
    </source>
</evidence>
<dbReference type="SUPFAM" id="SSF51984">
    <property type="entry name" value="MurCD N-terminal domain"/>
    <property type="match status" value="1"/>
</dbReference>
<comment type="similarity">
    <text evidence="4 17">Belongs to the MurCDEF family.</text>
</comment>
<evidence type="ECO:0000256" key="13">
    <source>
        <dbReference type="ARBA" id="ARBA00023316"/>
    </source>
</evidence>
<evidence type="ECO:0000259" key="19">
    <source>
        <dbReference type="Pfam" id="PF02875"/>
    </source>
</evidence>
<keyword evidence="9 17" id="KW-0547">Nucleotide-binding</keyword>
<dbReference type="RefSeq" id="WP_020814715.1">
    <property type="nucleotide sequence ID" value="NZ_ATAY01000020.1"/>
</dbReference>
<keyword evidence="8 17" id="KW-0436">Ligase</keyword>
<dbReference type="EC" id="6.3.2.9" evidence="5 17"/>
<proteinExistence type="inferred from homology"/>
<dbReference type="GO" id="GO:0005737">
    <property type="term" value="C:cytoplasm"/>
    <property type="evidence" value="ECO:0007669"/>
    <property type="project" value="UniProtKB-SubCell"/>
</dbReference>
<evidence type="ECO:0000256" key="10">
    <source>
        <dbReference type="ARBA" id="ARBA00022840"/>
    </source>
</evidence>
<dbReference type="EMBL" id="ATAY01000020">
    <property type="protein sequence ID" value="EPR13358.1"/>
    <property type="molecule type" value="Genomic_DNA"/>
</dbReference>
<comment type="catalytic activity">
    <reaction evidence="16 17 18">
        <text>UDP-N-acetyl-alpha-D-muramoyl-L-alanine + D-glutamate + ATP = UDP-N-acetyl-alpha-D-muramoyl-L-alanyl-D-glutamate + ADP + phosphate + H(+)</text>
        <dbReference type="Rhea" id="RHEA:16429"/>
        <dbReference type="ChEBI" id="CHEBI:15378"/>
        <dbReference type="ChEBI" id="CHEBI:29986"/>
        <dbReference type="ChEBI" id="CHEBI:30616"/>
        <dbReference type="ChEBI" id="CHEBI:43474"/>
        <dbReference type="ChEBI" id="CHEBI:83898"/>
        <dbReference type="ChEBI" id="CHEBI:83900"/>
        <dbReference type="ChEBI" id="CHEBI:456216"/>
        <dbReference type="EC" id="6.3.2.9"/>
    </reaction>
</comment>
<dbReference type="InterPro" id="IPR036565">
    <property type="entry name" value="Mur-like_cat_sf"/>
</dbReference>
<dbReference type="STRING" id="1330534.L323_05665"/>
<dbReference type="NCBIfam" id="TIGR01087">
    <property type="entry name" value="murD"/>
    <property type="match status" value="1"/>
</dbReference>
<keyword evidence="10 17" id="KW-0067">ATP-binding</keyword>
<accession>U4R4P5</accession>
<dbReference type="InterPro" id="IPR036615">
    <property type="entry name" value="Mur_ligase_C_dom_sf"/>
</dbReference>
<dbReference type="InterPro" id="IPR004101">
    <property type="entry name" value="Mur_ligase_C"/>
</dbReference>
<dbReference type="Pfam" id="PF08245">
    <property type="entry name" value="Mur_ligase_M"/>
    <property type="match status" value="1"/>
</dbReference>
<dbReference type="Pfam" id="PF21799">
    <property type="entry name" value="MurD-like_N"/>
    <property type="match status" value="1"/>
</dbReference>
<evidence type="ECO:0000256" key="1">
    <source>
        <dbReference type="ARBA" id="ARBA00002734"/>
    </source>
</evidence>
<dbReference type="SUPFAM" id="SSF53623">
    <property type="entry name" value="MurD-like peptide ligases, catalytic domain"/>
    <property type="match status" value="1"/>
</dbReference>
<evidence type="ECO:0000256" key="6">
    <source>
        <dbReference type="ARBA" id="ARBA00015655"/>
    </source>
</evidence>